<feature type="compositionally biased region" description="Acidic residues" evidence="1">
    <location>
        <begin position="114"/>
        <end position="124"/>
    </location>
</feature>
<sequence length="367" mass="39949">MGRAASVFKALGLSGSAPRSTTPLSKKADRPTSPKVAKRASKMQIKAEIPVTVQIHAEPDVTNVIKVHEIQPTEKTASYPPFAPSPALLQLDTLSSSQSESSGAGSSRSSSIGGDDEEEADSDLDNYPQYPPMTSWSASDISTRSPAIKVRDFAYPSSSAPAQEIIPESFDAHLALAEYEIHVQEDPRVSAIDGKTLHRLLELGYITDAEAKERWKRCDWNAYLTYRARGNFYPYRVVQNMPLPAKRKDRERIVKARAAQVAYADRSKESAARRQRANTMRAQSRSEPASPLRQCFSVENDVLGDATGLARVQKAGSAASLPLRDAAVRSTTPTPAGVSTSPFPTTLRNNALRVRAQTLCPLTSNPL</sequence>
<organism evidence="2 3">
    <name type="scientific">Cylindrobasidium torrendii FP15055 ss-10</name>
    <dbReference type="NCBI Taxonomy" id="1314674"/>
    <lineage>
        <taxon>Eukaryota</taxon>
        <taxon>Fungi</taxon>
        <taxon>Dikarya</taxon>
        <taxon>Basidiomycota</taxon>
        <taxon>Agaricomycotina</taxon>
        <taxon>Agaricomycetes</taxon>
        <taxon>Agaricomycetidae</taxon>
        <taxon>Agaricales</taxon>
        <taxon>Marasmiineae</taxon>
        <taxon>Physalacriaceae</taxon>
        <taxon>Cylindrobasidium</taxon>
    </lineage>
</organism>
<feature type="compositionally biased region" description="Polar residues" evidence="1">
    <location>
        <begin position="132"/>
        <end position="141"/>
    </location>
</feature>
<protein>
    <submittedName>
        <fullName evidence="2">Uncharacterized protein</fullName>
    </submittedName>
</protein>
<feature type="region of interest" description="Disordered" evidence="1">
    <location>
        <begin position="93"/>
        <end position="141"/>
    </location>
</feature>
<evidence type="ECO:0000313" key="3">
    <source>
        <dbReference type="Proteomes" id="UP000054007"/>
    </source>
</evidence>
<accession>A0A0D7BEC1</accession>
<dbReference type="AlphaFoldDB" id="A0A0D7BEC1"/>
<feature type="region of interest" description="Disordered" evidence="1">
    <location>
        <begin position="1"/>
        <end position="42"/>
    </location>
</feature>
<dbReference type="OrthoDB" id="2997660at2759"/>
<gene>
    <name evidence="2" type="ORF">CYLTODRAFT_490188</name>
</gene>
<feature type="compositionally biased region" description="Polar residues" evidence="1">
    <location>
        <begin position="277"/>
        <end position="287"/>
    </location>
</feature>
<dbReference type="EMBL" id="KN880513">
    <property type="protein sequence ID" value="KIY67941.1"/>
    <property type="molecule type" value="Genomic_DNA"/>
</dbReference>
<feature type="region of interest" description="Disordered" evidence="1">
    <location>
        <begin position="265"/>
        <end position="291"/>
    </location>
</feature>
<feature type="compositionally biased region" description="Low complexity" evidence="1">
    <location>
        <begin position="95"/>
        <end position="113"/>
    </location>
</feature>
<evidence type="ECO:0000313" key="2">
    <source>
        <dbReference type="EMBL" id="KIY67941.1"/>
    </source>
</evidence>
<evidence type="ECO:0000256" key="1">
    <source>
        <dbReference type="SAM" id="MobiDB-lite"/>
    </source>
</evidence>
<keyword evidence="3" id="KW-1185">Reference proteome</keyword>
<reference evidence="2 3" key="1">
    <citation type="journal article" date="2015" name="Fungal Genet. Biol.">
        <title>Evolution of novel wood decay mechanisms in Agaricales revealed by the genome sequences of Fistulina hepatica and Cylindrobasidium torrendii.</title>
        <authorList>
            <person name="Floudas D."/>
            <person name="Held B.W."/>
            <person name="Riley R."/>
            <person name="Nagy L.G."/>
            <person name="Koehler G."/>
            <person name="Ransdell A.S."/>
            <person name="Younus H."/>
            <person name="Chow J."/>
            <person name="Chiniquy J."/>
            <person name="Lipzen A."/>
            <person name="Tritt A."/>
            <person name="Sun H."/>
            <person name="Haridas S."/>
            <person name="LaButti K."/>
            <person name="Ohm R.A."/>
            <person name="Kues U."/>
            <person name="Blanchette R.A."/>
            <person name="Grigoriev I.V."/>
            <person name="Minto R.E."/>
            <person name="Hibbett D.S."/>
        </authorList>
    </citation>
    <scope>NUCLEOTIDE SEQUENCE [LARGE SCALE GENOMIC DNA]</scope>
    <source>
        <strain evidence="2 3">FP15055 ss-10</strain>
    </source>
</reference>
<dbReference type="Proteomes" id="UP000054007">
    <property type="component" value="Unassembled WGS sequence"/>
</dbReference>
<name>A0A0D7BEC1_9AGAR</name>
<proteinExistence type="predicted"/>